<dbReference type="Proteomes" id="UP000009131">
    <property type="component" value="Unassembled WGS sequence"/>
</dbReference>
<keyword evidence="2" id="KW-0472">Membrane</keyword>
<feature type="transmembrane region" description="Helical" evidence="2">
    <location>
        <begin position="226"/>
        <end position="249"/>
    </location>
</feature>
<feature type="transmembrane region" description="Helical" evidence="2">
    <location>
        <begin position="261"/>
        <end position="280"/>
    </location>
</feature>
<evidence type="ECO:0000256" key="2">
    <source>
        <dbReference type="SAM" id="Phobius"/>
    </source>
</evidence>
<feature type="transmembrane region" description="Helical" evidence="2">
    <location>
        <begin position="292"/>
        <end position="310"/>
    </location>
</feature>
<proteinExistence type="predicted"/>
<reference evidence="3 4" key="1">
    <citation type="journal article" date="2011" name="J. Gen. Appl. Microbiol.">
        <title>Draft genome sequencing of the enigmatic basidiomycete Mixia osmundae.</title>
        <authorList>
            <person name="Nishida H."/>
            <person name="Nagatsuka Y."/>
            <person name="Sugiyama J."/>
        </authorList>
    </citation>
    <scope>NUCLEOTIDE SEQUENCE [LARGE SCALE GENOMIC DNA]</scope>
    <source>
        <strain evidence="4">CBS 9802 / IAM 14324 / JCM 22182 / KY 12970</strain>
    </source>
</reference>
<feature type="region of interest" description="Disordered" evidence="1">
    <location>
        <begin position="559"/>
        <end position="617"/>
    </location>
</feature>
<feature type="compositionally biased region" description="Basic and acidic residues" evidence="1">
    <location>
        <begin position="573"/>
        <end position="583"/>
    </location>
</feature>
<dbReference type="EMBL" id="BABT02000146">
    <property type="protein sequence ID" value="GAA97903.1"/>
    <property type="molecule type" value="Genomic_DNA"/>
</dbReference>
<evidence type="ECO:0000313" key="3">
    <source>
        <dbReference type="EMBL" id="GAA97903.1"/>
    </source>
</evidence>
<evidence type="ECO:0000256" key="1">
    <source>
        <dbReference type="SAM" id="MobiDB-lite"/>
    </source>
</evidence>
<feature type="transmembrane region" description="Helical" evidence="2">
    <location>
        <begin position="143"/>
        <end position="163"/>
    </location>
</feature>
<dbReference type="HOGENOM" id="CLU_442847_0_0_1"/>
<dbReference type="AlphaFoldDB" id="G7E4Z3"/>
<keyword evidence="2" id="KW-1133">Transmembrane helix</keyword>
<organism evidence="3 4">
    <name type="scientific">Mixia osmundae (strain CBS 9802 / IAM 14324 / JCM 22182 / KY 12970)</name>
    <dbReference type="NCBI Taxonomy" id="764103"/>
    <lineage>
        <taxon>Eukaryota</taxon>
        <taxon>Fungi</taxon>
        <taxon>Dikarya</taxon>
        <taxon>Basidiomycota</taxon>
        <taxon>Pucciniomycotina</taxon>
        <taxon>Mixiomycetes</taxon>
        <taxon>Mixiales</taxon>
        <taxon>Mixiaceae</taxon>
        <taxon>Mixia</taxon>
    </lineage>
</organism>
<comment type="caution">
    <text evidence="3">The sequence shown here is derived from an EMBL/GenBank/DDBJ whole genome shotgun (WGS) entry which is preliminary data.</text>
</comment>
<reference evidence="3 4" key="2">
    <citation type="journal article" date="2012" name="Open Biol.">
        <title>Characteristics of nucleosomes and linker DNA regions on the genome of the basidiomycete Mixia osmundae revealed by mono- and dinucleosome mapping.</title>
        <authorList>
            <person name="Nishida H."/>
            <person name="Kondo S."/>
            <person name="Matsumoto T."/>
            <person name="Suzuki Y."/>
            <person name="Yoshikawa H."/>
            <person name="Taylor T.D."/>
            <person name="Sugiyama J."/>
        </authorList>
    </citation>
    <scope>NUCLEOTIDE SEQUENCE [LARGE SCALE GENOMIC DNA]</scope>
    <source>
        <strain evidence="4">CBS 9802 / IAM 14324 / JCM 22182 / KY 12970</strain>
    </source>
</reference>
<protein>
    <submittedName>
        <fullName evidence="3">Uncharacterized protein</fullName>
    </submittedName>
</protein>
<dbReference type="RefSeq" id="XP_014566324.1">
    <property type="nucleotide sequence ID" value="XM_014710838.1"/>
</dbReference>
<sequence length="617" mass="66028">MTLSASTAILLAVTHHPARHGTNAPPLVHDDGDATSTSGQSASANMHTALHGLRVMVIATDATTELSVAVLRTFAPTLTSLASDVPLLVLGVLGTGIGFLIVTRTDLPVIFMILSTLVGALSGAIEATTSIRSLAGRQPALEAVLLAQALMSLCTLAKSLSLWTRLPQPFKSEMGDPRRSRRPYTGYSGALASLIFFLLALATGIVEAGWRLGIFVASPRLVLQLYFASSFVMIAFLVLASALFAFGIFRGSDLASDILEMLPIFLGVSLDSLVAVINFSIPAFSESATGRFISSLASFVFLIETTSYAIRKHTARNIRKMQASPRWSIATFGNAEPEKLDKMSVDDYGSSSMSDTRPTIRIDRAPLETAYYNNADDTLSFLKPANTARPSPQAALQKVADDLRKAALARPAQTANDVQGPRTISVIEEEPALPPMKRPSMLRANTGLSNTMPRLERTLTAPNRVTFQQTGTMDNARSATIDAAIIEKEIVDMLTRDTVSYIGARPKPIEAPQTLKHVIPAGAFSPIRSERTTLSTIASSDSTGQVQWQSTGLANSAVCGKRTAPSKAPCKARKPERTKRTEGNLRSTVERGLQARGESWASERASGRAGGRTSDEA</sequence>
<feature type="region of interest" description="Disordered" evidence="1">
    <location>
        <begin position="20"/>
        <end position="41"/>
    </location>
</feature>
<dbReference type="InParanoid" id="G7E4Z3"/>
<feature type="transmembrane region" description="Helical" evidence="2">
    <location>
        <begin position="184"/>
        <end position="206"/>
    </location>
</feature>
<name>G7E4Z3_MIXOS</name>
<feature type="transmembrane region" description="Helical" evidence="2">
    <location>
        <begin position="85"/>
        <end position="102"/>
    </location>
</feature>
<evidence type="ECO:0000313" key="4">
    <source>
        <dbReference type="Proteomes" id="UP000009131"/>
    </source>
</evidence>
<keyword evidence="2" id="KW-0812">Transmembrane</keyword>
<gene>
    <name evidence="3" type="primary">Mo04583</name>
    <name evidence="3" type="ORF">E5Q_04583</name>
</gene>
<accession>G7E4Z3</accession>
<feature type="transmembrane region" description="Helical" evidence="2">
    <location>
        <begin position="109"/>
        <end position="131"/>
    </location>
</feature>
<keyword evidence="4" id="KW-1185">Reference proteome</keyword>